<comment type="caution">
    <text evidence="1">The sequence shown here is derived from an EMBL/GenBank/DDBJ whole genome shotgun (WGS) entry which is preliminary data.</text>
</comment>
<dbReference type="OrthoDB" id="2431171at2759"/>
<proteinExistence type="predicted"/>
<dbReference type="SUPFAM" id="SSF53098">
    <property type="entry name" value="Ribonuclease H-like"/>
    <property type="match status" value="1"/>
</dbReference>
<dbReference type="Proteomes" id="UP000789831">
    <property type="component" value="Unassembled WGS sequence"/>
</dbReference>
<keyword evidence="2" id="KW-1185">Reference proteome</keyword>
<accession>A0A9N9N3P3</accession>
<organism evidence="1 2">
    <name type="scientific">Ambispora gerdemannii</name>
    <dbReference type="NCBI Taxonomy" id="144530"/>
    <lineage>
        <taxon>Eukaryota</taxon>
        <taxon>Fungi</taxon>
        <taxon>Fungi incertae sedis</taxon>
        <taxon>Mucoromycota</taxon>
        <taxon>Glomeromycotina</taxon>
        <taxon>Glomeromycetes</taxon>
        <taxon>Archaeosporales</taxon>
        <taxon>Ambisporaceae</taxon>
        <taxon>Ambispora</taxon>
    </lineage>
</organism>
<gene>
    <name evidence="1" type="ORF">AGERDE_LOCUS13469</name>
</gene>
<sequence>AWSGKEPTCILREFNDFSMSVYPFDDNTYNQFGDIWRYWNYAGALTNELGLMACRLYGICVNAAAVERLWSCMGFLQTNRRNRLI</sequence>
<evidence type="ECO:0000313" key="2">
    <source>
        <dbReference type="Proteomes" id="UP000789831"/>
    </source>
</evidence>
<name>A0A9N9N3P3_9GLOM</name>
<feature type="non-terminal residue" evidence="1">
    <location>
        <position position="1"/>
    </location>
</feature>
<evidence type="ECO:0000313" key="1">
    <source>
        <dbReference type="EMBL" id="CAG8700209.1"/>
    </source>
</evidence>
<feature type="non-terminal residue" evidence="1">
    <location>
        <position position="85"/>
    </location>
</feature>
<dbReference type="EMBL" id="CAJVPL010017897">
    <property type="protein sequence ID" value="CAG8700209.1"/>
    <property type="molecule type" value="Genomic_DNA"/>
</dbReference>
<dbReference type="AlphaFoldDB" id="A0A9N9N3P3"/>
<reference evidence="1" key="1">
    <citation type="submission" date="2021-06" db="EMBL/GenBank/DDBJ databases">
        <authorList>
            <person name="Kallberg Y."/>
            <person name="Tangrot J."/>
            <person name="Rosling A."/>
        </authorList>
    </citation>
    <scope>NUCLEOTIDE SEQUENCE</scope>
    <source>
        <strain evidence="1">MT106</strain>
    </source>
</reference>
<dbReference type="InterPro" id="IPR012337">
    <property type="entry name" value="RNaseH-like_sf"/>
</dbReference>
<protein>
    <submittedName>
        <fullName evidence="1">9536_t:CDS:1</fullName>
    </submittedName>
</protein>